<comment type="caution">
    <text evidence="1">The sequence shown here is derived from an EMBL/GenBank/DDBJ whole genome shotgun (WGS) entry which is preliminary data.</text>
</comment>
<reference evidence="1" key="1">
    <citation type="submission" date="2022-01" db="EMBL/GenBank/DDBJ databases">
        <title>Antribacter sp. nov., isolated from Guizhou of China.</title>
        <authorList>
            <person name="Chengliang C."/>
            <person name="Ya Z."/>
        </authorList>
    </citation>
    <scope>NUCLEOTIDE SEQUENCE</scope>
    <source>
        <strain evidence="1">KLBMP 9083</strain>
    </source>
</reference>
<gene>
    <name evidence="1" type="ORF">L1785_06440</name>
</gene>
<name>A0AA41QBW8_9MICO</name>
<dbReference type="RefSeq" id="WP_236088380.1">
    <property type="nucleotide sequence ID" value="NZ_JAKGSG010000022.1"/>
</dbReference>
<dbReference type="EMBL" id="JAKGSG010000022">
    <property type="protein sequence ID" value="MCF4120610.1"/>
    <property type="molecule type" value="Genomic_DNA"/>
</dbReference>
<protein>
    <submittedName>
        <fullName evidence="1">Uncharacterized protein</fullName>
    </submittedName>
</protein>
<accession>A0AA41QBW8</accession>
<proteinExistence type="predicted"/>
<evidence type="ECO:0000313" key="1">
    <source>
        <dbReference type="EMBL" id="MCF4120610.1"/>
    </source>
</evidence>
<dbReference type="Proteomes" id="UP001165405">
    <property type="component" value="Unassembled WGS sequence"/>
</dbReference>
<sequence length="50" mass="6047">MAPAAITQLERDLRRMALIDRRARRRRRAPLIRYTQLSVTRRVSWRRADA</sequence>
<evidence type="ECO:0000313" key="2">
    <source>
        <dbReference type="Proteomes" id="UP001165405"/>
    </source>
</evidence>
<keyword evidence="2" id="KW-1185">Reference proteome</keyword>
<dbReference type="AlphaFoldDB" id="A0AA41QBW8"/>
<organism evidence="1 2">
    <name type="scientific">Antribacter soli</name>
    <dbReference type="NCBI Taxonomy" id="2910976"/>
    <lineage>
        <taxon>Bacteria</taxon>
        <taxon>Bacillati</taxon>
        <taxon>Actinomycetota</taxon>
        <taxon>Actinomycetes</taxon>
        <taxon>Micrococcales</taxon>
        <taxon>Promicromonosporaceae</taxon>
        <taxon>Antribacter</taxon>
    </lineage>
</organism>